<evidence type="ECO:0000313" key="3">
    <source>
        <dbReference type="EMBL" id="MBO8475668.1"/>
    </source>
</evidence>
<reference evidence="3" key="2">
    <citation type="journal article" date="2021" name="PeerJ">
        <title>Extensive microbial diversity within the chicken gut microbiome revealed by metagenomics and culture.</title>
        <authorList>
            <person name="Gilroy R."/>
            <person name="Ravi A."/>
            <person name="Getino M."/>
            <person name="Pursley I."/>
            <person name="Horton D.L."/>
            <person name="Alikhan N.F."/>
            <person name="Baker D."/>
            <person name="Gharbi K."/>
            <person name="Hall N."/>
            <person name="Watson M."/>
            <person name="Adriaenssens E.M."/>
            <person name="Foster-Nyarko E."/>
            <person name="Jarju S."/>
            <person name="Secka A."/>
            <person name="Antonio M."/>
            <person name="Oren A."/>
            <person name="Chaudhuri R.R."/>
            <person name="La Ragione R."/>
            <person name="Hildebrand F."/>
            <person name="Pallen M.J."/>
        </authorList>
    </citation>
    <scope>NUCLEOTIDE SEQUENCE</scope>
    <source>
        <strain evidence="3">6919</strain>
    </source>
</reference>
<feature type="domain" description="DUF5683" evidence="2">
    <location>
        <begin position="120"/>
        <end position="280"/>
    </location>
</feature>
<dbReference type="Pfam" id="PF18935">
    <property type="entry name" value="DUF5683"/>
    <property type="match status" value="1"/>
</dbReference>
<dbReference type="EMBL" id="JADIMC010000019">
    <property type="protein sequence ID" value="MBO8475668.1"/>
    <property type="molecule type" value="Genomic_DNA"/>
</dbReference>
<proteinExistence type="predicted"/>
<name>A0A9D9NJS7_9BACT</name>
<dbReference type="InterPro" id="IPR043738">
    <property type="entry name" value="DUF5683"/>
</dbReference>
<gene>
    <name evidence="3" type="ORF">IAB88_01585</name>
</gene>
<protein>
    <recommendedName>
        <fullName evidence="2">DUF5683 domain-containing protein</fullName>
    </recommendedName>
</protein>
<organism evidence="3 4">
    <name type="scientific">Candidatus Limisoma faecipullorum</name>
    <dbReference type="NCBI Taxonomy" id="2840854"/>
    <lineage>
        <taxon>Bacteria</taxon>
        <taxon>Pseudomonadati</taxon>
        <taxon>Bacteroidota</taxon>
        <taxon>Bacteroidia</taxon>
        <taxon>Bacteroidales</taxon>
        <taxon>Candidatus Limisoma</taxon>
    </lineage>
</organism>
<sequence>MARFRFFRKEMLKKDLALLLVFAISFPFSIFADETVNGEENDEIIVPEREKRVSPPKQGGDAVFVQPDTLASDSLRSVKVDIDTLATDSITAGALSALADTVDTADRLPTEFELRRNFNPDPIRAVWLSALCPGLGQIYNRRYWKLPIVIGGYAGLVYATSWNNRMLTDYTQAYRDITDSDPNTKSYMDLYPPTTREEDIDMEWLERSLRSKKNFYRRNRDLCIIGMVGLYLVCMVDAYVDASLSHFDISPNLSMDVAPAVIGSADRLSNSFGVQCALTF</sequence>
<dbReference type="AlphaFoldDB" id="A0A9D9NJS7"/>
<evidence type="ECO:0000256" key="1">
    <source>
        <dbReference type="SAM" id="SignalP"/>
    </source>
</evidence>
<evidence type="ECO:0000259" key="2">
    <source>
        <dbReference type="Pfam" id="PF18935"/>
    </source>
</evidence>
<feature type="chain" id="PRO_5038899639" description="DUF5683 domain-containing protein" evidence="1">
    <location>
        <begin position="33"/>
        <end position="280"/>
    </location>
</feature>
<dbReference type="Proteomes" id="UP000823598">
    <property type="component" value="Unassembled WGS sequence"/>
</dbReference>
<accession>A0A9D9NJS7</accession>
<feature type="signal peptide" evidence="1">
    <location>
        <begin position="1"/>
        <end position="32"/>
    </location>
</feature>
<keyword evidence="1" id="KW-0732">Signal</keyword>
<evidence type="ECO:0000313" key="4">
    <source>
        <dbReference type="Proteomes" id="UP000823598"/>
    </source>
</evidence>
<comment type="caution">
    <text evidence="3">The sequence shown here is derived from an EMBL/GenBank/DDBJ whole genome shotgun (WGS) entry which is preliminary data.</text>
</comment>
<reference evidence="3" key="1">
    <citation type="submission" date="2020-10" db="EMBL/GenBank/DDBJ databases">
        <authorList>
            <person name="Gilroy R."/>
        </authorList>
    </citation>
    <scope>NUCLEOTIDE SEQUENCE</scope>
    <source>
        <strain evidence="3">6919</strain>
    </source>
</reference>